<evidence type="ECO:0000313" key="2">
    <source>
        <dbReference type="Proteomes" id="UP000252558"/>
    </source>
</evidence>
<dbReference type="Proteomes" id="UP000252558">
    <property type="component" value="Unassembled WGS sequence"/>
</dbReference>
<comment type="caution">
    <text evidence="1">The sequence shown here is derived from an EMBL/GenBank/DDBJ whole genome shotgun (WGS) entry which is preliminary data.</text>
</comment>
<dbReference type="OrthoDB" id="9811423at2"/>
<dbReference type="InterPro" id="IPR010710">
    <property type="entry name" value="DUF1289"/>
</dbReference>
<dbReference type="AlphaFoldDB" id="A0A368NRG6"/>
<dbReference type="Pfam" id="PF06945">
    <property type="entry name" value="DUF1289"/>
    <property type="match status" value="1"/>
</dbReference>
<dbReference type="EMBL" id="QPID01000001">
    <property type="protein sequence ID" value="RCU52756.1"/>
    <property type="molecule type" value="Genomic_DNA"/>
</dbReference>
<dbReference type="PANTHER" id="PTHR35175">
    <property type="entry name" value="DUF1289 DOMAIN-CONTAINING PROTEIN"/>
    <property type="match status" value="1"/>
</dbReference>
<name>A0A368NRG6_9GAMM</name>
<protein>
    <submittedName>
        <fullName evidence="1">DUF1289 domain-containing protein</fullName>
    </submittedName>
</protein>
<sequence length="67" mass="7498">MNNNPTPKQIVSPCIGNCKLIDNACIGCKRTLIQITNWRSMSSQQRDQIISELNEKRSLAPLRTSAP</sequence>
<gene>
    <name evidence="1" type="ORF">DU002_01980</name>
</gene>
<keyword evidence="2" id="KW-1185">Reference proteome</keyword>
<accession>A0A368NRG6</accession>
<reference evidence="1 2" key="1">
    <citation type="submission" date="2018-07" db="EMBL/GenBank/DDBJ databases">
        <title>Corallincola holothuriorum sp. nov., a new facultative anaerobe isolated from sea cucumber Apostichopus japonicus.</title>
        <authorList>
            <person name="Xia H."/>
        </authorList>
    </citation>
    <scope>NUCLEOTIDE SEQUENCE [LARGE SCALE GENOMIC DNA]</scope>
    <source>
        <strain evidence="1 2">C4</strain>
    </source>
</reference>
<dbReference type="PANTHER" id="PTHR35175:SF2">
    <property type="entry name" value="DUF1289 DOMAIN-CONTAINING PROTEIN"/>
    <property type="match status" value="1"/>
</dbReference>
<proteinExistence type="predicted"/>
<evidence type="ECO:0000313" key="1">
    <source>
        <dbReference type="EMBL" id="RCU52756.1"/>
    </source>
</evidence>
<dbReference type="RefSeq" id="WP_114336664.1">
    <property type="nucleotide sequence ID" value="NZ_QPID01000001.1"/>
</dbReference>
<organism evidence="1 2">
    <name type="scientific">Corallincola holothuriorum</name>
    <dbReference type="NCBI Taxonomy" id="2282215"/>
    <lineage>
        <taxon>Bacteria</taxon>
        <taxon>Pseudomonadati</taxon>
        <taxon>Pseudomonadota</taxon>
        <taxon>Gammaproteobacteria</taxon>
        <taxon>Alteromonadales</taxon>
        <taxon>Psychromonadaceae</taxon>
        <taxon>Corallincola</taxon>
    </lineage>
</organism>